<reference evidence="3" key="1">
    <citation type="submission" date="2016-11" db="EMBL/GenBank/DDBJ databases">
        <authorList>
            <person name="Varghese N."/>
            <person name="Submissions S."/>
        </authorList>
    </citation>
    <scope>NUCLEOTIDE SEQUENCE [LARGE SCALE GENOMIC DNA]</scope>
    <source>
        <strain evidence="3">DSM 17957</strain>
    </source>
</reference>
<dbReference type="STRING" id="1121919.SAMN02745975_02001"/>
<gene>
    <name evidence="2" type="ORF">SAMN02745975_02001</name>
</gene>
<dbReference type="Pfam" id="PF13275">
    <property type="entry name" value="S4_2"/>
    <property type="match status" value="1"/>
</dbReference>
<proteinExistence type="predicted"/>
<dbReference type="InterPro" id="IPR036986">
    <property type="entry name" value="S4_RNA-bd_sf"/>
</dbReference>
<dbReference type="GO" id="GO:0003723">
    <property type="term" value="F:RNA binding"/>
    <property type="evidence" value="ECO:0007669"/>
    <property type="project" value="UniProtKB-KW"/>
</dbReference>
<dbReference type="SUPFAM" id="SSF55174">
    <property type="entry name" value="Alpha-L RNA-binding motif"/>
    <property type="match status" value="1"/>
</dbReference>
<keyword evidence="1" id="KW-0694">RNA-binding</keyword>
<accession>A0A1M6IZB9</accession>
<sequence>MMRKIRIEEDMIKLDSLLKLADFAQTGGHAKIMIQDGLIKVNGNVEYQRGKKIKPGDQVSVEGQVITVVK</sequence>
<evidence type="ECO:0000256" key="1">
    <source>
        <dbReference type="PROSITE-ProRule" id="PRU00182"/>
    </source>
</evidence>
<dbReference type="CDD" id="cd00165">
    <property type="entry name" value="S4"/>
    <property type="match status" value="1"/>
</dbReference>
<name>A0A1M6IZB9_9FIRM</name>
<dbReference type="Gene3D" id="3.10.290.10">
    <property type="entry name" value="RNA-binding S4 domain"/>
    <property type="match status" value="1"/>
</dbReference>
<evidence type="ECO:0000313" key="3">
    <source>
        <dbReference type="Proteomes" id="UP000184536"/>
    </source>
</evidence>
<dbReference type="EMBL" id="FQZV01000023">
    <property type="protein sequence ID" value="SHJ39815.1"/>
    <property type="molecule type" value="Genomic_DNA"/>
</dbReference>
<organism evidence="2 3">
    <name type="scientific">Geosporobacter subterraneus DSM 17957</name>
    <dbReference type="NCBI Taxonomy" id="1121919"/>
    <lineage>
        <taxon>Bacteria</taxon>
        <taxon>Bacillati</taxon>
        <taxon>Bacillota</taxon>
        <taxon>Clostridia</taxon>
        <taxon>Peptostreptococcales</taxon>
        <taxon>Thermotaleaceae</taxon>
        <taxon>Geosporobacter</taxon>
    </lineage>
</organism>
<evidence type="ECO:0000313" key="2">
    <source>
        <dbReference type="EMBL" id="SHJ39815.1"/>
    </source>
</evidence>
<dbReference type="Proteomes" id="UP000184536">
    <property type="component" value="Unassembled WGS sequence"/>
</dbReference>
<dbReference type="AlphaFoldDB" id="A0A1M6IZB9"/>
<keyword evidence="3" id="KW-1185">Reference proteome</keyword>
<dbReference type="PROSITE" id="PS50889">
    <property type="entry name" value="S4"/>
    <property type="match status" value="1"/>
</dbReference>
<protein>
    <submittedName>
        <fullName evidence="2">Ribosome-associated protein</fullName>
    </submittedName>
</protein>